<dbReference type="Proteomes" id="UP000006620">
    <property type="component" value="Chromosome"/>
</dbReference>
<sequence length="61" mass="6433">MNALKCSVKPGTIQILLSIQNGTGLGLSIARNIIELHGGTLTLTHRNDIFVFTIGADLNGT</sequence>
<dbReference type="PATRIC" id="fig|1036673.3.peg.2292"/>
<dbReference type="EMBL" id="CP002869">
    <property type="protein sequence ID" value="AEI41093.1"/>
    <property type="molecule type" value="Genomic_DNA"/>
</dbReference>
<accession>F8FAK4</accession>
<dbReference type="Gene3D" id="3.30.565.10">
    <property type="entry name" value="Histidine kinase-like ATPase, C-terminal domain"/>
    <property type="match status" value="1"/>
</dbReference>
<name>F8FAK4_PAEMK</name>
<dbReference type="KEGG" id="pms:KNP414_02532"/>
<reference evidence="2" key="1">
    <citation type="submission" date="2011-06" db="EMBL/GenBank/DDBJ databases">
        <title>Complete genome sequence of Paenibacillus mucilaginosus KNP414.</title>
        <authorList>
            <person name="Wang J."/>
            <person name="Hu S."/>
            <person name="Hu X."/>
            <person name="Zhang B."/>
            <person name="Dong D."/>
            <person name="Zhang S."/>
            <person name="Zhao K."/>
            <person name="Wu D."/>
        </authorList>
    </citation>
    <scope>NUCLEOTIDE SEQUENCE [LARGE SCALE GENOMIC DNA]</scope>
    <source>
        <strain evidence="2">KNP414</strain>
    </source>
</reference>
<dbReference type="AlphaFoldDB" id="F8FAK4"/>
<dbReference type="SUPFAM" id="SSF55874">
    <property type="entry name" value="ATPase domain of HSP90 chaperone/DNA topoisomerase II/histidine kinase"/>
    <property type="match status" value="1"/>
</dbReference>
<dbReference type="InterPro" id="IPR036890">
    <property type="entry name" value="HATPase_C_sf"/>
</dbReference>
<protein>
    <submittedName>
        <fullName evidence="1">Uncharacterized protein</fullName>
    </submittedName>
</protein>
<organism evidence="1 2">
    <name type="scientific">Paenibacillus mucilaginosus (strain KNP414)</name>
    <dbReference type="NCBI Taxonomy" id="1036673"/>
    <lineage>
        <taxon>Bacteria</taxon>
        <taxon>Bacillati</taxon>
        <taxon>Bacillota</taxon>
        <taxon>Bacilli</taxon>
        <taxon>Bacillales</taxon>
        <taxon>Paenibacillaceae</taxon>
        <taxon>Paenibacillus</taxon>
    </lineage>
</organism>
<evidence type="ECO:0000313" key="2">
    <source>
        <dbReference type="Proteomes" id="UP000006620"/>
    </source>
</evidence>
<evidence type="ECO:0000313" key="1">
    <source>
        <dbReference type="EMBL" id="AEI41093.1"/>
    </source>
</evidence>
<gene>
    <name evidence="1" type="ordered locus">KNP414_02532</name>
</gene>
<proteinExistence type="predicted"/>
<reference evidence="1 2" key="2">
    <citation type="journal article" date="2013" name="Genome Announc.">
        <title>Genome Sequence of Growth-Improving Paenibacillus mucilaginosus Strain KNP414.</title>
        <authorList>
            <person name="Lu J.J."/>
            <person name="Wang J.F."/>
            <person name="Hu X.F."/>
        </authorList>
    </citation>
    <scope>NUCLEOTIDE SEQUENCE [LARGE SCALE GENOMIC DNA]</scope>
    <source>
        <strain evidence="1 2">KNP414</strain>
    </source>
</reference>
<dbReference type="HOGENOM" id="CLU_2918296_0_0_9"/>